<evidence type="ECO:0000256" key="2">
    <source>
        <dbReference type="ARBA" id="ARBA00022737"/>
    </source>
</evidence>
<evidence type="ECO:0000256" key="3">
    <source>
        <dbReference type="PROSITE-ProRule" id="PRU10141"/>
    </source>
</evidence>
<dbReference type="Gene3D" id="1.10.510.10">
    <property type="entry name" value="Transferase(Phosphotransferase) domain 1"/>
    <property type="match status" value="1"/>
</dbReference>
<dbReference type="Pfam" id="PF00560">
    <property type="entry name" value="LRR_1"/>
    <property type="match status" value="1"/>
</dbReference>
<evidence type="ECO:0000259" key="4">
    <source>
        <dbReference type="PROSITE" id="PS50011"/>
    </source>
</evidence>
<dbReference type="SMART" id="SM00369">
    <property type="entry name" value="LRR_TYP"/>
    <property type="match status" value="4"/>
</dbReference>
<evidence type="ECO:0000313" key="5">
    <source>
        <dbReference type="EMBL" id="ABM33046.1"/>
    </source>
</evidence>
<dbReference type="Gene3D" id="3.80.10.10">
    <property type="entry name" value="Ribonuclease Inhibitor"/>
    <property type="match status" value="1"/>
</dbReference>
<dbReference type="Pfam" id="PF07714">
    <property type="entry name" value="PK_Tyr_Ser-Thr"/>
    <property type="match status" value="1"/>
</dbReference>
<dbReference type="PANTHER" id="PTHR48051:SF1">
    <property type="entry name" value="RAS SUPPRESSOR PROTEIN 1"/>
    <property type="match status" value="1"/>
</dbReference>
<proteinExistence type="predicted"/>
<dbReference type="InterPro" id="IPR011009">
    <property type="entry name" value="Kinase-like_dom_sf"/>
</dbReference>
<dbReference type="KEGG" id="aav:Aave_2471"/>
<dbReference type="GO" id="GO:0005737">
    <property type="term" value="C:cytoplasm"/>
    <property type="evidence" value="ECO:0007669"/>
    <property type="project" value="TreeGrafter"/>
</dbReference>
<keyword evidence="3" id="KW-0067">ATP-binding</keyword>
<dbReference type="InterPro" id="IPR050216">
    <property type="entry name" value="LRR_domain-containing"/>
</dbReference>
<dbReference type="SMART" id="SM00364">
    <property type="entry name" value="LRR_BAC"/>
    <property type="match status" value="5"/>
</dbReference>
<dbReference type="GO" id="GO:0004674">
    <property type="term" value="F:protein serine/threonine kinase activity"/>
    <property type="evidence" value="ECO:0007669"/>
    <property type="project" value="UniProtKB-KW"/>
</dbReference>
<dbReference type="AlphaFoldDB" id="A1TQ08"/>
<keyword evidence="2" id="KW-0677">Repeat</keyword>
<keyword evidence="5" id="KW-0418">Kinase</keyword>
<evidence type="ECO:0000313" key="6">
    <source>
        <dbReference type="Proteomes" id="UP000002596"/>
    </source>
</evidence>
<dbReference type="SUPFAM" id="SSF52058">
    <property type="entry name" value="L domain-like"/>
    <property type="match status" value="1"/>
</dbReference>
<protein>
    <submittedName>
        <fullName evidence="5">Serine/threonine protein kinase</fullName>
    </submittedName>
</protein>
<organism evidence="5 6">
    <name type="scientific">Paracidovorax citrulli (strain AAC00-1)</name>
    <name type="common">Acidovorax citrulli</name>
    <dbReference type="NCBI Taxonomy" id="397945"/>
    <lineage>
        <taxon>Bacteria</taxon>
        <taxon>Pseudomonadati</taxon>
        <taxon>Pseudomonadota</taxon>
        <taxon>Betaproteobacteria</taxon>
        <taxon>Burkholderiales</taxon>
        <taxon>Comamonadaceae</taxon>
        <taxon>Paracidovorax</taxon>
    </lineage>
</organism>
<dbReference type="InterPro" id="IPR032675">
    <property type="entry name" value="LRR_dom_sf"/>
</dbReference>
<feature type="binding site" evidence="3">
    <location>
        <position position="247"/>
    </location>
    <ligand>
        <name>ATP</name>
        <dbReference type="ChEBI" id="CHEBI:30616"/>
    </ligand>
</feature>
<keyword evidence="5" id="KW-0723">Serine/threonine-protein kinase</keyword>
<feature type="domain" description="Protein kinase" evidence="4">
    <location>
        <begin position="216"/>
        <end position="450"/>
    </location>
</feature>
<dbReference type="InterPro" id="IPR003591">
    <property type="entry name" value="Leu-rich_rpt_typical-subtyp"/>
</dbReference>
<dbReference type="Gene3D" id="3.30.200.20">
    <property type="entry name" value="Phosphorylase Kinase, domain 1"/>
    <property type="match status" value="1"/>
</dbReference>
<dbReference type="SUPFAM" id="SSF56112">
    <property type="entry name" value="Protein kinase-like (PK-like)"/>
    <property type="match status" value="1"/>
</dbReference>
<dbReference type="HOGENOM" id="CLU_035565_0_0_4"/>
<dbReference type="Pfam" id="PF13855">
    <property type="entry name" value="LRR_8"/>
    <property type="match status" value="1"/>
</dbReference>
<accession>A1TQ08</accession>
<keyword evidence="5" id="KW-0808">Transferase</keyword>
<gene>
    <name evidence="5" type="ordered locus">Aave_2471</name>
</gene>
<dbReference type="InterPro" id="IPR017441">
    <property type="entry name" value="Protein_kinase_ATP_BS"/>
</dbReference>
<dbReference type="PROSITE" id="PS00107">
    <property type="entry name" value="PROTEIN_KINASE_ATP"/>
    <property type="match status" value="1"/>
</dbReference>
<evidence type="ECO:0000256" key="1">
    <source>
        <dbReference type="ARBA" id="ARBA00022614"/>
    </source>
</evidence>
<dbReference type="EMBL" id="CP000512">
    <property type="protein sequence ID" value="ABM33046.1"/>
    <property type="molecule type" value="Genomic_DNA"/>
</dbReference>
<dbReference type="eggNOG" id="COG0515">
    <property type="taxonomic scope" value="Bacteria"/>
</dbReference>
<sequence length="450" mass="47870">MRPGIPDTMTDDLQRLRAGDLAGARVLRIAAGLEHFPREIFDLADTLEVLDLSGNRLSALPDDLHRLHRLKVFFASSNRFAELPAALGDCPQLEMVGFKANRIAHVPARSLPARLRWLILTDNAITELPDALGQRPRLQKLMLAGNLLRTLPDTLRQCASLELLRVAANRLDALPGWLAGLPRLAWLAIGGNAFNEASEELARCSQAAGHVDWSCLQLGELLGEGASGRIMAGRLESAAGRREVAVKLFKGEVTSDGWPLTEMAASLAAGRHPRLIPVLGRLDGHPDGAQGLVMERISTNYRTLAGPPSFESCTRDVYPAGLRLPAFVALRIAADVASALAHLHGRGLVHGDLYAHNLLWRPHAPAGQAAGLLGDFGAAAFAPPGALGDALRRMDVRAFGVLLAELCAHADGPLPDGGAPALAAVCLHEDPAARPDAAALAVRTAQWMAG</sequence>
<dbReference type="eggNOG" id="COG4886">
    <property type="taxonomic scope" value="Bacteria"/>
</dbReference>
<dbReference type="PROSITE" id="PS50011">
    <property type="entry name" value="PROTEIN_KINASE_DOM"/>
    <property type="match status" value="1"/>
</dbReference>
<keyword evidence="3" id="KW-0547">Nucleotide-binding</keyword>
<name>A1TQ08_PARC0</name>
<keyword evidence="1" id="KW-0433">Leucine-rich repeat</keyword>
<dbReference type="PROSITE" id="PS51450">
    <property type="entry name" value="LRR"/>
    <property type="match status" value="1"/>
</dbReference>
<dbReference type="InterPro" id="IPR001611">
    <property type="entry name" value="Leu-rich_rpt"/>
</dbReference>
<dbReference type="InterPro" id="IPR000719">
    <property type="entry name" value="Prot_kinase_dom"/>
</dbReference>
<reference evidence="5" key="1">
    <citation type="submission" date="2006-12" db="EMBL/GenBank/DDBJ databases">
        <title>Complete sequence of Acidovorax avenae subsp. citrulli AAC00-1.</title>
        <authorList>
            <consortium name="US DOE Joint Genome Institute"/>
            <person name="Copeland A."/>
            <person name="Lucas S."/>
            <person name="Lapidus A."/>
            <person name="Barry K."/>
            <person name="Detter J.C."/>
            <person name="Glavina del Rio T."/>
            <person name="Dalin E."/>
            <person name="Tice H."/>
            <person name="Pitluck S."/>
            <person name="Kiss H."/>
            <person name="Brettin T."/>
            <person name="Bruce D."/>
            <person name="Han C."/>
            <person name="Tapia R."/>
            <person name="Gilna P."/>
            <person name="Schmutz J."/>
            <person name="Larimer F."/>
            <person name="Land M."/>
            <person name="Hauser L."/>
            <person name="Kyrpides N."/>
            <person name="Kim E."/>
            <person name="Stahl D."/>
            <person name="Richardson P."/>
        </authorList>
    </citation>
    <scope>NUCLEOTIDE SEQUENCE</scope>
    <source>
        <strain evidence="5">AAC00-1</strain>
    </source>
</reference>
<dbReference type="InterPro" id="IPR001245">
    <property type="entry name" value="Ser-Thr/Tyr_kinase_cat_dom"/>
</dbReference>
<dbReference type="PANTHER" id="PTHR48051">
    <property type="match status" value="1"/>
</dbReference>
<dbReference type="GO" id="GO:0005524">
    <property type="term" value="F:ATP binding"/>
    <property type="evidence" value="ECO:0007669"/>
    <property type="project" value="UniProtKB-UniRule"/>
</dbReference>
<dbReference type="Proteomes" id="UP000002596">
    <property type="component" value="Chromosome"/>
</dbReference>
<dbReference type="STRING" id="397945.Aave_2471"/>